<sequence length="151" mass="17099">MAQESISALQLVDEFYFSALFDENQDQIFSISDSKYAEELQFQEALMGSIMDSQMPNIVMPSTIQASPASTTPEPVEPTKEVGESSQSFCEICMERKEFDDMFRIHNFSHSYCFDCINKHVATKIQENMRVVKCPGWGCKGVLELNACRQG</sequence>
<dbReference type="PANTHER" id="PTHR11685">
    <property type="entry name" value="RBR FAMILY RING FINGER AND IBR DOMAIN-CONTAINING"/>
    <property type="match status" value="1"/>
</dbReference>
<accession>A0A4V3WIX7</accession>
<dbReference type="AlphaFoldDB" id="A0A4V3WIX7"/>
<reference evidence="1 2" key="1">
    <citation type="journal article" date="2018" name="Proc. Natl. Acad. Sci. U.S.A.">
        <title>Draft genome sequence of Camellia sinensis var. sinensis provides insights into the evolution of the tea genome and tea quality.</title>
        <authorList>
            <person name="Wei C."/>
            <person name="Yang H."/>
            <person name="Wang S."/>
            <person name="Zhao J."/>
            <person name="Liu C."/>
            <person name="Gao L."/>
            <person name="Xia E."/>
            <person name="Lu Y."/>
            <person name="Tai Y."/>
            <person name="She G."/>
            <person name="Sun J."/>
            <person name="Cao H."/>
            <person name="Tong W."/>
            <person name="Gao Q."/>
            <person name="Li Y."/>
            <person name="Deng W."/>
            <person name="Jiang X."/>
            <person name="Wang W."/>
            <person name="Chen Q."/>
            <person name="Zhang S."/>
            <person name="Li H."/>
            <person name="Wu J."/>
            <person name="Wang P."/>
            <person name="Li P."/>
            <person name="Shi C."/>
            <person name="Zheng F."/>
            <person name="Jian J."/>
            <person name="Huang B."/>
            <person name="Shan D."/>
            <person name="Shi M."/>
            <person name="Fang C."/>
            <person name="Yue Y."/>
            <person name="Li F."/>
            <person name="Li D."/>
            <person name="Wei S."/>
            <person name="Han B."/>
            <person name="Jiang C."/>
            <person name="Yin Y."/>
            <person name="Xia T."/>
            <person name="Zhang Z."/>
            <person name="Bennetzen J.L."/>
            <person name="Zhao S."/>
            <person name="Wan X."/>
        </authorList>
    </citation>
    <scope>NUCLEOTIDE SEQUENCE [LARGE SCALE GENOMIC DNA]</scope>
    <source>
        <strain evidence="2">cv. Shuchazao</strain>
        <tissue evidence="1">Leaf</tissue>
    </source>
</reference>
<evidence type="ECO:0000313" key="2">
    <source>
        <dbReference type="Proteomes" id="UP000306102"/>
    </source>
</evidence>
<gene>
    <name evidence="1" type="ORF">TEA_009533</name>
</gene>
<dbReference type="STRING" id="542762.A0A4V3WIX7"/>
<evidence type="ECO:0000313" key="1">
    <source>
        <dbReference type="EMBL" id="THF94816.1"/>
    </source>
</evidence>
<comment type="caution">
    <text evidence="1">The sequence shown here is derived from an EMBL/GenBank/DDBJ whole genome shotgun (WGS) entry which is preliminary data.</text>
</comment>
<organism evidence="1 2">
    <name type="scientific">Camellia sinensis var. sinensis</name>
    <name type="common">China tea</name>
    <dbReference type="NCBI Taxonomy" id="542762"/>
    <lineage>
        <taxon>Eukaryota</taxon>
        <taxon>Viridiplantae</taxon>
        <taxon>Streptophyta</taxon>
        <taxon>Embryophyta</taxon>
        <taxon>Tracheophyta</taxon>
        <taxon>Spermatophyta</taxon>
        <taxon>Magnoliopsida</taxon>
        <taxon>eudicotyledons</taxon>
        <taxon>Gunneridae</taxon>
        <taxon>Pentapetalae</taxon>
        <taxon>asterids</taxon>
        <taxon>Ericales</taxon>
        <taxon>Theaceae</taxon>
        <taxon>Camellia</taxon>
    </lineage>
</organism>
<dbReference type="SUPFAM" id="SSF57850">
    <property type="entry name" value="RING/U-box"/>
    <property type="match status" value="1"/>
</dbReference>
<evidence type="ECO:0008006" key="3">
    <source>
        <dbReference type="Google" id="ProtNLM"/>
    </source>
</evidence>
<dbReference type="GO" id="GO:0016567">
    <property type="term" value="P:protein ubiquitination"/>
    <property type="evidence" value="ECO:0007669"/>
    <property type="project" value="InterPro"/>
</dbReference>
<dbReference type="GO" id="GO:0004842">
    <property type="term" value="F:ubiquitin-protein transferase activity"/>
    <property type="evidence" value="ECO:0007669"/>
    <property type="project" value="InterPro"/>
</dbReference>
<dbReference type="InterPro" id="IPR013083">
    <property type="entry name" value="Znf_RING/FYVE/PHD"/>
</dbReference>
<dbReference type="Proteomes" id="UP000306102">
    <property type="component" value="Unassembled WGS sequence"/>
</dbReference>
<keyword evidence="2" id="KW-1185">Reference proteome</keyword>
<dbReference type="EMBL" id="SDRB02013506">
    <property type="protein sequence ID" value="THF94816.1"/>
    <property type="molecule type" value="Genomic_DNA"/>
</dbReference>
<name>A0A4V3WIX7_CAMSN</name>
<dbReference type="InterPro" id="IPR031127">
    <property type="entry name" value="E3_UB_ligase_RBR"/>
</dbReference>
<proteinExistence type="predicted"/>
<dbReference type="Gene3D" id="3.30.40.10">
    <property type="entry name" value="Zinc/RING finger domain, C3HC4 (zinc finger)"/>
    <property type="match status" value="1"/>
</dbReference>
<protein>
    <recommendedName>
        <fullName evidence="3">RING-type domain-containing protein</fullName>
    </recommendedName>
</protein>